<evidence type="ECO:0000313" key="4">
    <source>
        <dbReference type="Proteomes" id="UP001528850"/>
    </source>
</evidence>
<dbReference type="Proteomes" id="UP001528850">
    <property type="component" value="Unassembled WGS sequence"/>
</dbReference>
<dbReference type="EMBL" id="JARJJS010000002">
    <property type="protein sequence ID" value="MDF4025533.1"/>
    <property type="molecule type" value="Genomic_DNA"/>
</dbReference>
<reference evidence="3 4" key="1">
    <citation type="journal article" date="2024" name="Curr. Microbiol.">
        <title>Luteibacter sahnii sp. nov., A Novel Yellow-Colored Xanthomonadin Pigment Producing Probiotic Bacterium from Healthy Rice Seed Microbiome.</title>
        <authorList>
            <person name="Jaiswal G."/>
            <person name="Rana R."/>
            <person name="Nayak P.K."/>
            <person name="Chouhan R."/>
            <person name="Gandhi S.G."/>
            <person name="Patel H.K."/>
            <person name="Patil P.B."/>
        </authorList>
    </citation>
    <scope>NUCLEOTIDE SEQUENCE [LARGE SCALE GENOMIC DNA]</scope>
    <source>
        <strain evidence="3 4">PPL201</strain>
    </source>
</reference>
<proteinExistence type="predicted"/>
<comment type="caution">
    <text evidence="3">The sequence shown here is derived from an EMBL/GenBank/DDBJ whole genome shotgun (WGS) entry which is preliminary data.</text>
</comment>
<evidence type="ECO:0000313" key="3">
    <source>
        <dbReference type="EMBL" id="MDF4025533.1"/>
    </source>
</evidence>
<dbReference type="InterPro" id="IPR028943">
    <property type="entry name" value="ZorC_EH_Signature_dom"/>
</dbReference>
<dbReference type="Pfam" id="PF15611">
    <property type="entry name" value="EH_Signature"/>
    <property type="match status" value="1"/>
</dbReference>
<feature type="region of interest" description="Disordered" evidence="1">
    <location>
        <begin position="477"/>
        <end position="510"/>
    </location>
</feature>
<accession>A0ABT6BBR8</accession>
<feature type="compositionally biased region" description="Low complexity" evidence="1">
    <location>
        <begin position="480"/>
        <end position="494"/>
    </location>
</feature>
<feature type="domain" description="Zorya protein ZorC EH" evidence="2">
    <location>
        <begin position="38"/>
        <end position="440"/>
    </location>
</feature>
<gene>
    <name evidence="3" type="ORF">P3W24_11205</name>
</gene>
<name>A0ABT6BBR8_9GAMM</name>
<keyword evidence="4" id="KW-1185">Reference proteome</keyword>
<sequence>MLATAALQQLSRDLATSVDAMGLRSGEFGKPELVTKAAREAERIFQGFAKAKPSREDAYSAARSLLRGDELDAWQRDLVASAVAEPIREEQGAMALGASGFSALLSLYEAEARQGDLWRLTWHGLLFSYFNYDSSLAKDEKTRLGWEALRAFLERTWPLIDRLAGKDLVPDWVNILRKESNVLTVKPVENYSSAYLRGETEPTDRLGADLGIPPSSWFWHALVVGAVKRAAAASDAEFRRLIPQLLRLIQDKPGFRDEALEVILIRYHACQGAPPDERLRNYVCQPTVWKNPKLKFAGIATAWNRVPDPVWNMVLSWVNEGNLKAFFDILAARNNSDEGRLAFWSKYLKQISWTRLVFGSDTMALKRTNSEIRELIAGEEGAYAQLTSKPEVDAFMMQIGSYLVIEFSKKPNACYVYQADQLPFEPYDRHYDGGTTDLAAGYRPEIGCALRIVHRDGWDDRAETELRLLGIRPDQPNAQGAISSGTAATLATGTRGKRASTTFSQSTPRRDGPDMAVLRALIARFQGASIDDRRSTTNGGRLWINDPLQRRQLRSELVALGFKWAERRQAWYYPEQ</sequence>
<organism evidence="3 4">
    <name type="scientific">Luteibacter sahnii</name>
    <dbReference type="NCBI Taxonomy" id="3021977"/>
    <lineage>
        <taxon>Bacteria</taxon>
        <taxon>Pseudomonadati</taxon>
        <taxon>Pseudomonadota</taxon>
        <taxon>Gammaproteobacteria</taxon>
        <taxon>Lysobacterales</taxon>
        <taxon>Rhodanobacteraceae</taxon>
        <taxon>Luteibacter</taxon>
    </lineage>
</organism>
<evidence type="ECO:0000259" key="2">
    <source>
        <dbReference type="Pfam" id="PF15611"/>
    </source>
</evidence>
<protein>
    <submittedName>
        <fullName evidence="3">EH signature domain-containing protein</fullName>
    </submittedName>
</protein>
<evidence type="ECO:0000256" key="1">
    <source>
        <dbReference type="SAM" id="MobiDB-lite"/>
    </source>
</evidence>